<accession>A0AC35GD34</accession>
<evidence type="ECO:0000313" key="1">
    <source>
        <dbReference type="Proteomes" id="UP000887580"/>
    </source>
</evidence>
<dbReference type="Proteomes" id="UP000887580">
    <property type="component" value="Unplaced"/>
</dbReference>
<organism evidence="1 2">
    <name type="scientific">Panagrolaimus sp. PS1159</name>
    <dbReference type="NCBI Taxonomy" id="55785"/>
    <lineage>
        <taxon>Eukaryota</taxon>
        <taxon>Metazoa</taxon>
        <taxon>Ecdysozoa</taxon>
        <taxon>Nematoda</taxon>
        <taxon>Chromadorea</taxon>
        <taxon>Rhabditida</taxon>
        <taxon>Tylenchina</taxon>
        <taxon>Panagrolaimomorpha</taxon>
        <taxon>Panagrolaimoidea</taxon>
        <taxon>Panagrolaimidae</taxon>
        <taxon>Panagrolaimus</taxon>
    </lineage>
</organism>
<evidence type="ECO:0000313" key="2">
    <source>
        <dbReference type="WBParaSite" id="PS1159_v2.g3797.t1"/>
    </source>
</evidence>
<reference evidence="2" key="1">
    <citation type="submission" date="2022-11" db="UniProtKB">
        <authorList>
            <consortium name="WormBaseParasite"/>
        </authorList>
    </citation>
    <scope>IDENTIFICATION</scope>
</reference>
<protein>
    <submittedName>
        <fullName evidence="2">Uncharacterized protein</fullName>
    </submittedName>
</protein>
<sequence>MSDPTQTQKILAYLSLLKCGIYLVFNYLFQFYKNVSRNFNGTSEIPSKHARLQKIVGKYNSKQDIPRREDFVTVDAGFISLEELKAPQWTVYSLDTKGAIFVELPKPLTHYSIDKYPFIFIPMFDEALKIAEMDLKTYILFGNELENDNK</sequence>
<dbReference type="WBParaSite" id="PS1159_v2.g3797.t1">
    <property type="protein sequence ID" value="PS1159_v2.g3797.t1"/>
    <property type="gene ID" value="PS1159_v2.g3797"/>
</dbReference>
<proteinExistence type="predicted"/>
<name>A0AC35GD34_9BILA</name>